<dbReference type="SUPFAM" id="SSF57424">
    <property type="entry name" value="LDL receptor-like module"/>
    <property type="match status" value="1"/>
</dbReference>
<dbReference type="PANTHER" id="PTHR47537:SF4">
    <property type="entry name" value="GH12701P"/>
    <property type="match status" value="1"/>
</dbReference>
<reference evidence="5" key="1">
    <citation type="submission" date="2007-04" db="EMBL/GenBank/DDBJ databases">
        <title>Annotation of Pediculus humanus corporis strain USDA.</title>
        <authorList>
            <person name="Kirkness E."/>
            <person name="Hannick L."/>
            <person name="Hass B."/>
            <person name="Bruggner R."/>
            <person name="Lawson D."/>
            <person name="Bidwell S."/>
            <person name="Joardar V."/>
            <person name="Caler E."/>
            <person name="Walenz B."/>
            <person name="Inman J."/>
            <person name="Schobel S."/>
            <person name="Galinsky K."/>
            <person name="Amedeo P."/>
            <person name="Strausberg R."/>
        </authorList>
    </citation>
    <scope>NUCLEOTIDE SEQUENCE</scope>
    <source>
        <strain evidence="5">USDA</strain>
    </source>
</reference>
<dbReference type="OMA" id="NVKPKWK"/>
<evidence type="ECO:0000313" key="5">
    <source>
        <dbReference type="EMBL" id="EEB10058.1"/>
    </source>
</evidence>
<dbReference type="FunCoup" id="E0V9K2">
    <property type="interactions" value="108"/>
</dbReference>
<evidence type="ECO:0000313" key="7">
    <source>
        <dbReference type="Proteomes" id="UP000009046"/>
    </source>
</evidence>
<evidence type="ECO:0000256" key="2">
    <source>
        <dbReference type="PROSITE-ProRule" id="PRU00124"/>
    </source>
</evidence>
<dbReference type="InterPro" id="IPR000859">
    <property type="entry name" value="CUB_dom"/>
</dbReference>
<protein>
    <recommendedName>
        <fullName evidence="4">CUB domain-containing protein</fullName>
    </recommendedName>
</protein>
<name>E0V9K2_PEDHC</name>
<gene>
    <name evidence="6" type="primary">8233757</name>
    <name evidence="5" type="ORF">Phum_PHUM014760</name>
</gene>
<dbReference type="Pfam" id="PF00057">
    <property type="entry name" value="Ldl_recept_a"/>
    <property type="match status" value="1"/>
</dbReference>
<dbReference type="PROSITE" id="PS01180">
    <property type="entry name" value="CUB"/>
    <property type="match status" value="2"/>
</dbReference>
<reference evidence="5" key="2">
    <citation type="submission" date="2007-04" db="EMBL/GenBank/DDBJ databases">
        <title>The genome of the human body louse.</title>
        <authorList>
            <consortium name="The Human Body Louse Genome Consortium"/>
            <person name="Kirkness E."/>
            <person name="Walenz B."/>
            <person name="Hass B."/>
            <person name="Bruggner R."/>
            <person name="Strausberg R."/>
        </authorList>
    </citation>
    <scope>NUCLEOTIDE SEQUENCE</scope>
    <source>
        <strain evidence="5">USDA</strain>
    </source>
</reference>
<dbReference type="Gene3D" id="4.10.400.10">
    <property type="entry name" value="Low-density Lipoprotein Receptor"/>
    <property type="match status" value="1"/>
</dbReference>
<feature type="disulfide bond" evidence="2">
    <location>
        <begin position="29"/>
        <end position="41"/>
    </location>
</feature>
<dbReference type="InParanoid" id="E0V9K2"/>
<dbReference type="FunFam" id="2.60.120.290:FF:000065">
    <property type="entry name" value="Uncharacterized protein, isoform E"/>
    <property type="match status" value="1"/>
</dbReference>
<dbReference type="SUPFAM" id="SSF49854">
    <property type="entry name" value="Spermadhesin, CUB domain"/>
    <property type="match status" value="2"/>
</dbReference>
<dbReference type="PANTHER" id="PTHR47537">
    <property type="entry name" value="CUBILIN"/>
    <property type="match status" value="1"/>
</dbReference>
<dbReference type="KEGG" id="phu:Phum_PHUM014760"/>
<dbReference type="CTD" id="8233757"/>
<dbReference type="Gene3D" id="2.60.120.290">
    <property type="entry name" value="Spermadhesin, CUB domain"/>
    <property type="match status" value="3"/>
</dbReference>
<sequence length="1067" mass="120589">MVIGWIYPRILFFGTIIIIIIIISSVIGCKLSEFQCNNGLCIHTNRFCDGKNDCGDESDEPRFCTPCNRTYYGDVGKTYDVEIHRPKEDKLPFICHLIFEAGSNELGDIVQLAFDSFTIGTFLSFIKDGCPDGYLEILEVDRPQVGGKWCGTSWGPTLYYSETNKITVVLNLRILSKDQSSYNFDIKIYYKTLKKNSAIVKYGGIPPSSWNDNTVTDVVNASHKQTYHLPPPKSSSNVYYLGDLISGTYCSRIFSDCNEKLCRLQSPNFPGVYPRNLTCYYAVRQQKVPSGKHAVITVRQPNAHLVFIRSSASLYSRPPQQQSEQQSKELSVGLFKHVFYVISQVWSECDEVQDYVTIYDGYTTRDSPLLKFCGERKAVPEVTSSGPELLVEFTTSPYGTFLFPGTPQSFHGFQLEVEVSFLDQEAVSYIRNKRCEFNLKGSGRGILESPRHSLTPNTTCTYHLEGGETVRPTPTFRPMPGRYPVQYDPKFWQKQISSPPPRYKIWLSVLKFDVSPPLTSSEDPCAIRLQVWDGNFRDQNCYDESCDADKIRIMTSKKSNATLLAKYCRDEIAKTCDHELLGNQTHRPRPCSLNESFLSTKNAITLQLRLKEATALRHVSFKALYEFVDLHQDGEAFGDGLCSRKFVSRTQGQSLNTVQKFQSPKDVFLYGRGGNTNLSCIYRFEGKKGEKIKINIQNVGMGTRPCKSLYHPDINKILCHGNLSAYVRIYEYPLRNAPPLPRDCLCSGGDGLTPLNFVSSGHIVEVVFEVLNMNSMDDFKTFHFEGSWEFVQQTICPRSQQLKGPSGEIHFVSPSKTPEEINCEYQPWVITPSEGKYLYVKAKGAHIDKNLITYEEAMNNVSHTFQTNTCGTKNRVMIYTGGMLNSVVCPQPLISDKRRIAEVFSSGWHLSDTENQEDATMAILRDESSEKVIRSKCIFVEYLGKEDGQYSVTWLELGRRKPILPPEGYVMKDCIHKCPELDACINSSLWCDGTVHCPSGYDESLGHCYIIFQLPPLYLAFGVIGIICLLTAIVIATLRSCKKRRKNHSSSAVPSESSIFEKKEVIC</sequence>
<dbReference type="OrthoDB" id="10037824at2759"/>
<dbReference type="PROSITE" id="PS01209">
    <property type="entry name" value="LDLRA_1"/>
    <property type="match status" value="1"/>
</dbReference>
<dbReference type="InterPro" id="IPR036055">
    <property type="entry name" value="LDL_receptor-like_sf"/>
</dbReference>
<dbReference type="InterPro" id="IPR035914">
    <property type="entry name" value="Sperma_CUB_dom_sf"/>
</dbReference>
<dbReference type="Proteomes" id="UP000009046">
    <property type="component" value="Unassembled WGS sequence"/>
</dbReference>
<dbReference type="EMBL" id="DS234994">
    <property type="protein sequence ID" value="EEB10058.1"/>
    <property type="molecule type" value="Genomic_DNA"/>
</dbReference>
<dbReference type="PROSITE" id="PS50068">
    <property type="entry name" value="LDLRA_2"/>
    <property type="match status" value="1"/>
</dbReference>
<dbReference type="SMART" id="SM00042">
    <property type="entry name" value="CUB"/>
    <property type="match status" value="1"/>
</dbReference>
<dbReference type="SMART" id="SM00192">
    <property type="entry name" value="LDLa"/>
    <property type="match status" value="2"/>
</dbReference>
<dbReference type="CDD" id="cd00041">
    <property type="entry name" value="CUB"/>
    <property type="match status" value="1"/>
</dbReference>
<evidence type="ECO:0000256" key="3">
    <source>
        <dbReference type="SAM" id="Phobius"/>
    </source>
</evidence>
<feature type="domain" description="CUB" evidence="4">
    <location>
        <begin position="67"/>
        <end position="193"/>
    </location>
</feature>
<keyword evidence="3" id="KW-0472">Membrane</keyword>
<accession>E0V9K2</accession>
<dbReference type="PRINTS" id="PR00261">
    <property type="entry name" value="LDLRECEPTOR"/>
</dbReference>
<organism>
    <name type="scientific">Pediculus humanus subsp. corporis</name>
    <name type="common">Body louse</name>
    <dbReference type="NCBI Taxonomy" id="121224"/>
    <lineage>
        <taxon>Eukaryota</taxon>
        <taxon>Metazoa</taxon>
        <taxon>Ecdysozoa</taxon>
        <taxon>Arthropoda</taxon>
        <taxon>Hexapoda</taxon>
        <taxon>Insecta</taxon>
        <taxon>Pterygota</taxon>
        <taxon>Neoptera</taxon>
        <taxon>Paraneoptera</taxon>
        <taxon>Psocodea</taxon>
        <taxon>Troctomorpha</taxon>
        <taxon>Phthiraptera</taxon>
        <taxon>Anoplura</taxon>
        <taxon>Pediculidae</taxon>
        <taxon>Pediculus</taxon>
    </lineage>
</organism>
<dbReference type="Pfam" id="PF25090">
    <property type="entry name" value="DUF7805"/>
    <property type="match status" value="1"/>
</dbReference>
<dbReference type="InterPro" id="IPR023415">
    <property type="entry name" value="LDLR_class-A_CS"/>
</dbReference>
<feature type="disulfide bond" evidence="2">
    <location>
        <begin position="36"/>
        <end position="54"/>
    </location>
</feature>
<keyword evidence="1 2" id="KW-1015">Disulfide bond</keyword>
<comment type="caution">
    <text evidence="2">Lacks conserved residue(s) required for the propagation of feature annotation.</text>
</comment>
<feature type="transmembrane region" description="Helical" evidence="3">
    <location>
        <begin position="7"/>
        <end position="27"/>
    </location>
</feature>
<dbReference type="HOGENOM" id="CLU_003797_0_0_1"/>
<dbReference type="CDD" id="cd00112">
    <property type="entry name" value="LDLa"/>
    <property type="match status" value="1"/>
</dbReference>
<dbReference type="InterPro" id="IPR002172">
    <property type="entry name" value="LDrepeatLR_classA_rpt"/>
</dbReference>
<evidence type="ECO:0000313" key="6">
    <source>
        <dbReference type="EnsemblMetazoa" id="PHUM014760-PA"/>
    </source>
</evidence>
<dbReference type="VEuPathDB" id="VectorBase:PHUM014760"/>
<reference evidence="6" key="3">
    <citation type="submission" date="2020-05" db="UniProtKB">
        <authorList>
            <consortium name="EnsemblMetazoa"/>
        </authorList>
    </citation>
    <scope>IDENTIFICATION</scope>
    <source>
        <strain evidence="6">USDA</strain>
    </source>
</reference>
<evidence type="ECO:0000256" key="1">
    <source>
        <dbReference type="ARBA" id="ARBA00023157"/>
    </source>
</evidence>
<dbReference type="GeneID" id="8233757"/>
<dbReference type="EMBL" id="AAZO01000175">
    <property type="status" value="NOT_ANNOTATED_CDS"/>
    <property type="molecule type" value="Genomic_DNA"/>
</dbReference>
<dbReference type="eggNOG" id="ENOG502QUJQ">
    <property type="taxonomic scope" value="Eukaryota"/>
</dbReference>
<dbReference type="AlphaFoldDB" id="E0V9K2"/>
<evidence type="ECO:0000259" key="4">
    <source>
        <dbReference type="PROSITE" id="PS01180"/>
    </source>
</evidence>
<feature type="transmembrane region" description="Helical" evidence="3">
    <location>
        <begin position="1017"/>
        <end position="1038"/>
    </location>
</feature>
<feature type="domain" description="CUB" evidence="4">
    <location>
        <begin position="250"/>
        <end position="420"/>
    </location>
</feature>
<keyword evidence="3" id="KW-0812">Transmembrane</keyword>
<dbReference type="InterPro" id="IPR056707">
    <property type="entry name" value="DUF7805"/>
</dbReference>
<dbReference type="RefSeq" id="XP_002422796.1">
    <property type="nucleotide sequence ID" value="XM_002422751.1"/>
</dbReference>
<dbReference type="GO" id="GO:0005886">
    <property type="term" value="C:plasma membrane"/>
    <property type="evidence" value="ECO:0007669"/>
    <property type="project" value="TreeGrafter"/>
</dbReference>
<keyword evidence="7" id="KW-1185">Reference proteome</keyword>
<proteinExistence type="predicted"/>
<dbReference type="EnsemblMetazoa" id="PHUM014760-RA">
    <property type="protein sequence ID" value="PHUM014760-PA"/>
    <property type="gene ID" value="PHUM014760"/>
</dbReference>
<dbReference type="InterPro" id="IPR053207">
    <property type="entry name" value="Non-NMDA_GluR_Accessory"/>
</dbReference>
<keyword evidence="3" id="KW-1133">Transmembrane helix</keyword>
<dbReference type="STRING" id="121224.E0V9K2"/>